<dbReference type="EMBL" id="JAAYYV010000062">
    <property type="protein sequence ID" value="NLF53254.1"/>
    <property type="molecule type" value="Genomic_DNA"/>
</dbReference>
<dbReference type="PANTHER" id="PTHR21327:SF18">
    <property type="entry name" value="3,4-DIHYDROXY-2-BUTANONE 4-PHOSPHATE SYNTHASE"/>
    <property type="match status" value="1"/>
</dbReference>
<evidence type="ECO:0000256" key="5">
    <source>
        <dbReference type="ARBA" id="ARBA00022741"/>
    </source>
</evidence>
<keyword evidence="6 11" id="KW-0378">Hydrolase</keyword>
<dbReference type="EC" id="3.5.4.25" evidence="11"/>
<comment type="function">
    <text evidence="9 11">Catalyzes the conversion of GTP to 2,5-diamino-6-ribosylamino-4(3H)-pyrimidinone 5'-phosphate (DARP), formate and pyrophosphate.</text>
</comment>
<comment type="cofactor">
    <cofactor evidence="11">
        <name>Zn(2+)</name>
        <dbReference type="ChEBI" id="CHEBI:29105"/>
    </cofactor>
    <text evidence="11">Binds 1 zinc ion per subunit.</text>
</comment>
<dbReference type="PANTHER" id="PTHR21327">
    <property type="entry name" value="GTP CYCLOHYDROLASE II-RELATED"/>
    <property type="match status" value="1"/>
</dbReference>
<reference evidence="13 14" key="1">
    <citation type="journal article" date="2020" name="Biotechnol. Biofuels">
        <title>New insights from the biogas microbiome by comprehensive genome-resolved metagenomics of nearly 1600 species originating from multiple anaerobic digesters.</title>
        <authorList>
            <person name="Campanaro S."/>
            <person name="Treu L."/>
            <person name="Rodriguez-R L.M."/>
            <person name="Kovalovszki A."/>
            <person name="Ziels R.M."/>
            <person name="Maus I."/>
            <person name="Zhu X."/>
            <person name="Kougias P.G."/>
            <person name="Basile A."/>
            <person name="Luo G."/>
            <person name="Schluter A."/>
            <person name="Konstantinidis K.T."/>
            <person name="Angelidaki I."/>
        </authorList>
    </citation>
    <scope>NUCLEOTIDE SEQUENCE [LARGE SCALE GENOMIC DNA]</scope>
    <source>
        <strain evidence="13">AS06rmzACSIP_256</strain>
    </source>
</reference>
<keyword evidence="4 11" id="KW-0479">Metal-binding</keyword>
<dbReference type="GO" id="GO:0005829">
    <property type="term" value="C:cytosol"/>
    <property type="evidence" value="ECO:0007669"/>
    <property type="project" value="TreeGrafter"/>
</dbReference>
<protein>
    <recommendedName>
        <fullName evidence="11">GTP cyclohydrolase-2</fullName>
        <ecNumber evidence="11">3.5.4.25</ecNumber>
    </recommendedName>
    <alternativeName>
        <fullName evidence="11">GTP cyclohydrolase II</fullName>
    </alternativeName>
</protein>
<feature type="domain" description="GTP cyclohydrolase II" evidence="12">
    <location>
        <begin position="168"/>
        <end position="333"/>
    </location>
</feature>
<dbReference type="InterPro" id="IPR036144">
    <property type="entry name" value="RibA-like_sf"/>
</dbReference>
<dbReference type="NCBIfam" id="NF001591">
    <property type="entry name" value="PRK00393.1"/>
    <property type="match status" value="1"/>
</dbReference>
<dbReference type="GO" id="GO:0008270">
    <property type="term" value="F:zinc ion binding"/>
    <property type="evidence" value="ECO:0007669"/>
    <property type="project" value="UniProtKB-UniRule"/>
</dbReference>
<dbReference type="InterPro" id="IPR000926">
    <property type="entry name" value="RibA"/>
</dbReference>
<dbReference type="AlphaFoldDB" id="A0A7X7LTR6"/>
<sequence>MRQAERAVFDLRRGLPVLLRTAEVDTLIHPLECLREEALAAARALAGSPPMLVLSRHRMASLGLPITEEAAALSFDAVPDARALRELASSRLEGLPDDIAALPASPVAQVALRLLRRAQMLPAALALPVAPGQTNAVAEQLANGSLLAVDLEAAAALCASGPAPLLRVSDARVPLPAIGDTRFVLFRETDALHEHVAILIGERANWQEAVPVRLHSACLTGDIFGSMRCDCGAQLRRGMAAIQAQGGGILLYLAQEGRGIGLGNKLRAYQLQDQGLDTIDADQVIGYGKDERDFRTAHDMLDQLGVSSIELLTNNPAKVEALRRAGTRVVGRQAIYGQLTAHNRHYLSTKADRHGHWLHDLLNEQGEVIPARAADEDGNSDGGPSGER</sequence>
<comment type="catalytic activity">
    <reaction evidence="10 11">
        <text>GTP + 4 H2O = 2,5-diamino-6-hydroxy-4-(5-phosphoribosylamino)-pyrimidine + formate + 2 phosphate + 3 H(+)</text>
        <dbReference type="Rhea" id="RHEA:23704"/>
        <dbReference type="ChEBI" id="CHEBI:15377"/>
        <dbReference type="ChEBI" id="CHEBI:15378"/>
        <dbReference type="ChEBI" id="CHEBI:15740"/>
        <dbReference type="ChEBI" id="CHEBI:37565"/>
        <dbReference type="ChEBI" id="CHEBI:43474"/>
        <dbReference type="ChEBI" id="CHEBI:58614"/>
        <dbReference type="EC" id="3.5.4.25"/>
    </reaction>
</comment>
<dbReference type="GO" id="GO:0005525">
    <property type="term" value="F:GTP binding"/>
    <property type="evidence" value="ECO:0007669"/>
    <property type="project" value="UniProtKB-KW"/>
</dbReference>
<comment type="caution">
    <text evidence="13">The sequence shown here is derived from an EMBL/GenBank/DDBJ whole genome shotgun (WGS) entry which is preliminary data.</text>
</comment>
<dbReference type="SUPFAM" id="SSF142695">
    <property type="entry name" value="RibA-like"/>
    <property type="match status" value="1"/>
</dbReference>
<comment type="similarity">
    <text evidence="11">Belongs to the GTP cyclohydrolase II family.</text>
</comment>
<feature type="binding site" evidence="11">
    <location>
        <position position="231"/>
    </location>
    <ligand>
        <name>Zn(2+)</name>
        <dbReference type="ChEBI" id="CHEBI:29105"/>
        <note>catalytic</note>
    </ligand>
</feature>
<evidence type="ECO:0000256" key="10">
    <source>
        <dbReference type="ARBA" id="ARBA00049295"/>
    </source>
</evidence>
<feature type="binding site" evidence="11">
    <location>
        <position position="234"/>
    </location>
    <ligand>
        <name>GTP</name>
        <dbReference type="ChEBI" id="CHEBI:37565"/>
    </ligand>
</feature>
<evidence type="ECO:0000256" key="4">
    <source>
        <dbReference type="ARBA" id="ARBA00022723"/>
    </source>
</evidence>
<evidence type="ECO:0000313" key="14">
    <source>
        <dbReference type="Proteomes" id="UP000536534"/>
    </source>
</evidence>
<feature type="active site" description="Proton acceptor" evidence="11">
    <location>
        <position position="290"/>
    </location>
</feature>
<feature type="binding site" evidence="11">
    <location>
        <position position="318"/>
    </location>
    <ligand>
        <name>GTP</name>
        <dbReference type="ChEBI" id="CHEBI:37565"/>
    </ligand>
</feature>
<evidence type="ECO:0000313" key="13">
    <source>
        <dbReference type="EMBL" id="NLF53254.1"/>
    </source>
</evidence>
<evidence type="ECO:0000256" key="8">
    <source>
        <dbReference type="ARBA" id="ARBA00023134"/>
    </source>
</evidence>
<accession>A0A7X7LTR6</accession>
<evidence type="ECO:0000259" key="12">
    <source>
        <dbReference type="Pfam" id="PF00925"/>
    </source>
</evidence>
<dbReference type="Pfam" id="PF00925">
    <property type="entry name" value="GTP_cyclohydro2"/>
    <property type="match status" value="1"/>
</dbReference>
<gene>
    <name evidence="11" type="primary">ribA</name>
    <name evidence="13" type="ORF">GX576_02375</name>
</gene>
<comment type="pathway">
    <text evidence="1 11">Cofactor biosynthesis; riboflavin biosynthesis; 5-amino-6-(D-ribitylamino)uracil from GTP: step 1/4.</text>
</comment>
<dbReference type="Proteomes" id="UP000536534">
    <property type="component" value="Unassembled WGS sequence"/>
</dbReference>
<dbReference type="GO" id="GO:0003935">
    <property type="term" value="F:GTP cyclohydrolase II activity"/>
    <property type="evidence" value="ECO:0007669"/>
    <property type="project" value="UniProtKB-UniRule"/>
</dbReference>
<keyword evidence="7 11" id="KW-0862">Zinc</keyword>
<organism evidence="13 14">
    <name type="scientific">Thauera phenolivorans</name>
    <dbReference type="NCBI Taxonomy" id="1792543"/>
    <lineage>
        <taxon>Bacteria</taxon>
        <taxon>Pseudomonadati</taxon>
        <taxon>Pseudomonadota</taxon>
        <taxon>Betaproteobacteria</taxon>
        <taxon>Rhodocyclales</taxon>
        <taxon>Zoogloeaceae</taxon>
        <taxon>Thauera</taxon>
    </lineage>
</organism>
<feature type="binding site" evidence="11">
    <location>
        <position position="229"/>
    </location>
    <ligand>
        <name>Zn(2+)</name>
        <dbReference type="ChEBI" id="CHEBI:29105"/>
        <note>catalytic</note>
    </ligand>
</feature>
<dbReference type="CDD" id="cd00641">
    <property type="entry name" value="GTP_cyclohydro2"/>
    <property type="match status" value="1"/>
</dbReference>
<evidence type="ECO:0000256" key="3">
    <source>
        <dbReference type="ARBA" id="ARBA00022619"/>
    </source>
</evidence>
<evidence type="ECO:0000256" key="11">
    <source>
        <dbReference type="HAMAP-Rule" id="MF_00179"/>
    </source>
</evidence>
<keyword evidence="3 11" id="KW-0686">Riboflavin biosynthesis</keyword>
<feature type="binding site" evidence="11">
    <location>
        <position position="313"/>
    </location>
    <ligand>
        <name>GTP</name>
        <dbReference type="ChEBI" id="CHEBI:37565"/>
    </ligand>
</feature>
<keyword evidence="5 11" id="KW-0547">Nucleotide-binding</keyword>
<dbReference type="InterPro" id="IPR032677">
    <property type="entry name" value="GTP_cyclohydro_II"/>
</dbReference>
<feature type="binding site" evidence="11">
    <location>
        <begin position="256"/>
        <end position="258"/>
    </location>
    <ligand>
        <name>GTP</name>
        <dbReference type="ChEBI" id="CHEBI:37565"/>
    </ligand>
</feature>
<evidence type="ECO:0000256" key="2">
    <source>
        <dbReference type="ARBA" id="ARBA00005520"/>
    </source>
</evidence>
<evidence type="ECO:0000256" key="9">
    <source>
        <dbReference type="ARBA" id="ARBA00043932"/>
    </source>
</evidence>
<dbReference type="UniPathway" id="UPA00275">
    <property type="reaction ID" value="UER00400"/>
</dbReference>
<feature type="binding site" evidence="11">
    <location>
        <position position="218"/>
    </location>
    <ligand>
        <name>Zn(2+)</name>
        <dbReference type="ChEBI" id="CHEBI:29105"/>
        <note>catalytic</note>
    </ligand>
</feature>
<proteinExistence type="inferred from homology"/>
<evidence type="ECO:0000256" key="7">
    <source>
        <dbReference type="ARBA" id="ARBA00022833"/>
    </source>
</evidence>
<dbReference type="HAMAP" id="MF_00179">
    <property type="entry name" value="RibA"/>
    <property type="match status" value="1"/>
</dbReference>
<dbReference type="GO" id="GO:0009231">
    <property type="term" value="P:riboflavin biosynthetic process"/>
    <property type="evidence" value="ECO:0007669"/>
    <property type="project" value="UniProtKB-UniRule"/>
</dbReference>
<feature type="binding site" evidence="11">
    <location>
        <position position="278"/>
    </location>
    <ligand>
        <name>GTP</name>
        <dbReference type="ChEBI" id="CHEBI:37565"/>
    </ligand>
</feature>
<dbReference type="FunFam" id="3.40.50.10990:FF:000001">
    <property type="entry name" value="Riboflavin biosynthesis protein RibBA"/>
    <property type="match status" value="1"/>
</dbReference>
<feature type="active site" description="Nucleophile" evidence="11">
    <location>
        <position position="292"/>
    </location>
</feature>
<feature type="binding site" evidence="11">
    <location>
        <begin position="213"/>
        <end position="217"/>
    </location>
    <ligand>
        <name>GTP</name>
        <dbReference type="ChEBI" id="CHEBI:37565"/>
    </ligand>
</feature>
<name>A0A7X7LTR6_9RHOO</name>
<keyword evidence="8 11" id="KW-0342">GTP-binding</keyword>
<dbReference type="Gene3D" id="3.40.50.10990">
    <property type="entry name" value="GTP cyclohydrolase II"/>
    <property type="match status" value="1"/>
</dbReference>
<comment type="similarity">
    <text evidence="2">In the N-terminal section; belongs to the DHBP synthase family.</text>
</comment>
<evidence type="ECO:0000256" key="1">
    <source>
        <dbReference type="ARBA" id="ARBA00004853"/>
    </source>
</evidence>
<evidence type="ECO:0000256" key="6">
    <source>
        <dbReference type="ARBA" id="ARBA00022801"/>
    </source>
</evidence>